<dbReference type="GO" id="GO:0046872">
    <property type="term" value="F:metal ion binding"/>
    <property type="evidence" value="ECO:0007669"/>
    <property type="project" value="UniProtKB-KW"/>
</dbReference>
<protein>
    <recommendedName>
        <fullName evidence="14">Peptidase M16 N-terminal domain-containing protein</fullName>
    </recommendedName>
</protein>
<organism evidence="12 13">
    <name type="scientific">Monilinia vaccinii-corymbosi</name>
    <dbReference type="NCBI Taxonomy" id="61207"/>
    <lineage>
        <taxon>Eukaryota</taxon>
        <taxon>Fungi</taxon>
        <taxon>Dikarya</taxon>
        <taxon>Ascomycota</taxon>
        <taxon>Pezizomycotina</taxon>
        <taxon>Leotiomycetes</taxon>
        <taxon>Helotiales</taxon>
        <taxon>Sclerotiniaceae</taxon>
        <taxon>Monilinia</taxon>
    </lineage>
</organism>
<dbReference type="InterPro" id="IPR032632">
    <property type="entry name" value="Peptidase_M16_M"/>
</dbReference>
<keyword evidence="5" id="KW-0862">Zinc</keyword>
<feature type="domain" description="Peptidase M16 C-terminal" evidence="9">
    <location>
        <begin position="383"/>
        <end position="562"/>
    </location>
</feature>
<dbReference type="FunFam" id="3.30.830.10:FF:000004">
    <property type="entry name" value="Putative insulin-degrading enzyme"/>
    <property type="match status" value="1"/>
</dbReference>
<evidence type="ECO:0000259" key="8">
    <source>
        <dbReference type="Pfam" id="PF00675"/>
    </source>
</evidence>
<dbReference type="GO" id="GO:0005739">
    <property type="term" value="C:mitochondrion"/>
    <property type="evidence" value="ECO:0007669"/>
    <property type="project" value="TreeGrafter"/>
</dbReference>
<keyword evidence="13" id="KW-1185">Reference proteome</keyword>
<evidence type="ECO:0000256" key="6">
    <source>
        <dbReference type="ARBA" id="ARBA00023049"/>
    </source>
</evidence>
<dbReference type="GO" id="GO:0051603">
    <property type="term" value="P:proteolysis involved in protein catabolic process"/>
    <property type="evidence" value="ECO:0007669"/>
    <property type="project" value="TreeGrafter"/>
</dbReference>
<evidence type="ECO:0000313" key="12">
    <source>
        <dbReference type="EMBL" id="QSZ29331.1"/>
    </source>
</evidence>
<dbReference type="GO" id="GO:0004222">
    <property type="term" value="F:metalloendopeptidase activity"/>
    <property type="evidence" value="ECO:0007669"/>
    <property type="project" value="TreeGrafter"/>
</dbReference>
<gene>
    <name evidence="12" type="ORF">DSL72_003845</name>
</gene>
<accession>A0A8A3P3C0</accession>
<comment type="similarity">
    <text evidence="1">Belongs to the peptidase M16 family.</text>
</comment>
<evidence type="ECO:0000256" key="7">
    <source>
        <dbReference type="SAM" id="MobiDB-lite"/>
    </source>
</evidence>
<evidence type="ECO:0000259" key="9">
    <source>
        <dbReference type="Pfam" id="PF05193"/>
    </source>
</evidence>
<dbReference type="Proteomes" id="UP000672032">
    <property type="component" value="Chromosome 1"/>
</dbReference>
<feature type="region of interest" description="Disordered" evidence="7">
    <location>
        <begin position="123"/>
        <end position="170"/>
    </location>
</feature>
<evidence type="ECO:0008006" key="14">
    <source>
        <dbReference type="Google" id="ProtNLM"/>
    </source>
</evidence>
<evidence type="ECO:0000259" key="10">
    <source>
        <dbReference type="Pfam" id="PF16187"/>
    </source>
</evidence>
<dbReference type="PANTHER" id="PTHR43690:SF18">
    <property type="entry name" value="INSULIN-DEGRADING ENZYME-RELATED"/>
    <property type="match status" value="1"/>
</dbReference>
<evidence type="ECO:0000256" key="4">
    <source>
        <dbReference type="ARBA" id="ARBA00022801"/>
    </source>
</evidence>
<dbReference type="InterPro" id="IPR007863">
    <property type="entry name" value="Peptidase_M16_C"/>
</dbReference>
<dbReference type="GO" id="GO:0005829">
    <property type="term" value="C:cytosol"/>
    <property type="evidence" value="ECO:0007669"/>
    <property type="project" value="TreeGrafter"/>
</dbReference>
<evidence type="ECO:0000256" key="1">
    <source>
        <dbReference type="ARBA" id="ARBA00007261"/>
    </source>
</evidence>
<keyword evidence="4" id="KW-0378">Hydrolase</keyword>
<dbReference type="FunFam" id="3.30.830.10:FF:000051">
    <property type="entry name" value="A-pheromone processing metallopeptidase Ste23"/>
    <property type="match status" value="1"/>
</dbReference>
<feature type="domain" description="Peptidase M16 N-terminal" evidence="8">
    <location>
        <begin position="207"/>
        <end position="357"/>
    </location>
</feature>
<evidence type="ECO:0000256" key="3">
    <source>
        <dbReference type="ARBA" id="ARBA00022723"/>
    </source>
</evidence>
<evidence type="ECO:0000256" key="2">
    <source>
        <dbReference type="ARBA" id="ARBA00022670"/>
    </source>
</evidence>
<feature type="domain" description="Coenzyme PQQ synthesis protein F-like C-terminal lobe" evidence="11">
    <location>
        <begin position="964"/>
        <end position="1062"/>
    </location>
</feature>
<dbReference type="AlphaFoldDB" id="A0A8A3P3C0"/>
<dbReference type="Pfam" id="PF16187">
    <property type="entry name" value="Peptidase_M16_M"/>
    <property type="match status" value="1"/>
</dbReference>
<dbReference type="GO" id="GO:0043171">
    <property type="term" value="P:peptide catabolic process"/>
    <property type="evidence" value="ECO:0007669"/>
    <property type="project" value="TreeGrafter"/>
</dbReference>
<evidence type="ECO:0000313" key="13">
    <source>
        <dbReference type="Proteomes" id="UP000672032"/>
    </source>
</evidence>
<dbReference type="FunFam" id="3.30.830.10:FF:000003">
    <property type="entry name" value="Insulin-degrading enzyme"/>
    <property type="match status" value="1"/>
</dbReference>
<dbReference type="Pfam" id="PF00675">
    <property type="entry name" value="Peptidase_M16"/>
    <property type="match status" value="1"/>
</dbReference>
<feature type="compositionally biased region" description="Low complexity" evidence="7">
    <location>
        <begin position="129"/>
        <end position="147"/>
    </location>
</feature>
<dbReference type="InterPro" id="IPR054734">
    <property type="entry name" value="PqqF-like_C_4"/>
</dbReference>
<dbReference type="InterPro" id="IPR011249">
    <property type="entry name" value="Metalloenz_LuxS/M16"/>
</dbReference>
<dbReference type="InterPro" id="IPR050626">
    <property type="entry name" value="Peptidase_M16"/>
</dbReference>
<dbReference type="Gene3D" id="3.30.830.10">
    <property type="entry name" value="Metalloenzyme, LuxS/M16 peptidase-like"/>
    <property type="match status" value="4"/>
</dbReference>
<keyword evidence="2" id="KW-0645">Protease</keyword>
<dbReference type="PANTHER" id="PTHR43690">
    <property type="entry name" value="NARDILYSIN"/>
    <property type="match status" value="1"/>
</dbReference>
<evidence type="ECO:0000256" key="5">
    <source>
        <dbReference type="ARBA" id="ARBA00022833"/>
    </source>
</evidence>
<proteinExistence type="inferred from homology"/>
<keyword evidence="3" id="KW-0479">Metal-binding</keyword>
<dbReference type="EMBL" id="CP063405">
    <property type="protein sequence ID" value="QSZ29331.1"/>
    <property type="molecule type" value="Genomic_DNA"/>
</dbReference>
<feature type="domain" description="Peptidase M16 middle/third" evidence="10">
    <location>
        <begin position="569"/>
        <end position="858"/>
    </location>
</feature>
<sequence>MSYSGRAQYSVRTRLTRSSNSILLPRQKILLPSDSTRPAIISSLGNLRRQPQPQPPSRNRYIHSLDLKSPINCSPRKPVFPSAFAQTVGPYPLFTARKSRIKLGGVKQHHSSDSHFADHYKHLTSRDNPSASSPPSNLPSFSSTSCSTVAENMPNLPQPKGPAAPVSPLRKERVHHRLVERLTDRLETPSLDDRSYRVIKLPNQLEVLLVHDAETDKASAAMDVNVGNFSDPEDFPGMAHAVEHLLFMGTKKYPVENDYSQYLSSNSGSSNAYTGATSTNYYFEVAAKSGEDGDSGDENTSPLYGALDRFAQFFIDPLFLDSTLDRELKAVDSENKKNLQSDQWRLHQLDKSLSNPKHPYCHFSTGNLEVLKIQPESRGINVREKFMEFHEKHYSANRMKLVILGKEPLDKLEAWAADLFAGVRNKDLPQNRWEDEQPYGPEQLSTQCFAKPVMDSRTLEITIPFIDEELLFESKPCRYLTHLIGHEGPGSIMAYIKSKGWANALSAGVYPICPGTPGLFSCQIRLTEEGLKNYEEVVKVFFQYIALLKDTPPQEWIFDEQKGLADVDFRFKQKTPASRFTSKISAVMQTPLPREWLLSGHTRLRKFDAEKISAGLDCLRADNFRMAISSQTFPGDWDSKEKWYGTEYKYEKIPADFLEEIKKAASSKKEERLPELHLPHVNQFIPTKLEVEKKVVETPAISPLLIRNDDSVRTWFKKDDTFWVPKANLFILCRNPLPMATAENSLKARMYTDLVYDALEDYAYDAELAGLEYSVSSHSMGLEISVSGYNDKLPVLLEKVLITMRDLEVKQDRFEIIKERLTRGLKNWDFQQPYNQVGDYMRWLSSEKGYINEQYLAELPHVTAADIHEFYPHLLKQMHIETFVHGNLYKEDALKLADLTQGILKPRVLPQTQWPIARSLIFPPGANFVYHKTLKDPANVNHCIEYVLSIGDKAVRPQRAKTLLLDQMTHEPAFDQLRTKEQLGYVVFSGCSTTTTTIAYRFIIQSEKTPQYLEERIDSFLLGFAETLKSMTDSEFEGHKRSLITKRLEKLKNLDQESTRLWSHIDYEYYDFELVHHDAANVKSLTKDDMIQFYDQFIHPSSPLRSKLVIHLIAQGTSLPKGKPEEQAVLDLNKVRTDAKDGEAITAKVEGNGTKPCLITDVRQFKSMLQVTAGPQPVKHISEFEELDSKL</sequence>
<dbReference type="Pfam" id="PF05193">
    <property type="entry name" value="Peptidase_M16_C"/>
    <property type="match status" value="1"/>
</dbReference>
<name>A0A8A3P3C0_9HELO</name>
<evidence type="ECO:0000259" key="11">
    <source>
        <dbReference type="Pfam" id="PF22456"/>
    </source>
</evidence>
<reference evidence="12" key="1">
    <citation type="submission" date="2020-10" db="EMBL/GenBank/DDBJ databases">
        <title>Genome Sequence of Monilinia vaccinii-corymbosi Sheds Light on Mummy Berry Disease Infection of Blueberry and Mating Type.</title>
        <authorList>
            <person name="Yow A.G."/>
            <person name="Zhang Y."/>
            <person name="Bansal K."/>
            <person name="Eacker S.M."/>
            <person name="Sullivan S."/>
            <person name="Liachko I."/>
            <person name="Cubeta M.A."/>
            <person name="Rollins J.A."/>
            <person name="Ashrafi H."/>
        </authorList>
    </citation>
    <scope>NUCLEOTIDE SEQUENCE</scope>
    <source>
        <strain evidence="12">RL-1</strain>
    </source>
</reference>
<dbReference type="Pfam" id="PF22456">
    <property type="entry name" value="PqqF-like_C_4"/>
    <property type="match status" value="1"/>
</dbReference>
<dbReference type="FunFam" id="3.30.830.10:FF:000005">
    <property type="entry name" value="nardilysin isoform X1"/>
    <property type="match status" value="1"/>
</dbReference>
<dbReference type="SUPFAM" id="SSF63411">
    <property type="entry name" value="LuxS/MPP-like metallohydrolase"/>
    <property type="match status" value="4"/>
</dbReference>
<dbReference type="OrthoDB" id="952271at2759"/>
<dbReference type="InterPro" id="IPR011765">
    <property type="entry name" value="Pept_M16_N"/>
</dbReference>
<keyword evidence="6" id="KW-0482">Metalloprotease</keyword>